<dbReference type="GO" id="GO:0009966">
    <property type="term" value="P:regulation of signal transduction"/>
    <property type="evidence" value="ECO:0007669"/>
    <property type="project" value="InterPro"/>
</dbReference>
<dbReference type="Pfam" id="PF04177">
    <property type="entry name" value="TAP42"/>
    <property type="match status" value="1"/>
</dbReference>
<comment type="caution">
    <text evidence="1">The sequence shown here is derived from an EMBL/GenBank/DDBJ whole genome shotgun (WGS) entry which is preliminary data.</text>
</comment>
<sequence>MTNTTSHIDRDDADLPLRTIYDKGRQLYDKLEESELGTSDPAFQADVNKAIQLFDRCQSLVRTLNIFSTNEFLEDINTADLRYLLVDAYLGELHLKRTEAPTDTTASPSQTRLNILSATKSHLNRFLETCETHEITKPEDKKYYDMEIKGLVKDADRRRNMKIERHKRERGIKEKLRELTSQMAAQSTATSSSVDEELDRDLILTTLDLFVQKVIDSLKSVQDEEVMLEHMAKLEQARASGDEGTTRVEVRRPARRQVNPGGPILAADGKPLQPFVLLSQREALRQQVFRPGHNLPTMTIEQYLDNEIARGNFLSGGTEPPEKPITDDDEVATDAETYKARNWDEFKEANAKGWGNRMNKG</sequence>
<evidence type="ECO:0000313" key="2">
    <source>
        <dbReference type="Proteomes" id="UP001212841"/>
    </source>
</evidence>
<dbReference type="EMBL" id="JADGJD010000727">
    <property type="protein sequence ID" value="KAJ3048857.1"/>
    <property type="molecule type" value="Genomic_DNA"/>
</dbReference>
<gene>
    <name evidence="1" type="ORF">HK097_010134</name>
</gene>
<dbReference type="GO" id="GO:0005829">
    <property type="term" value="C:cytosol"/>
    <property type="evidence" value="ECO:0007669"/>
    <property type="project" value="TreeGrafter"/>
</dbReference>
<name>A0AAD5SAD1_9FUNG</name>
<dbReference type="InterPro" id="IPR038511">
    <property type="entry name" value="TAP42/TAP46-like_sf"/>
</dbReference>
<protein>
    <recommendedName>
        <fullName evidence="3">TAP42-like protein</fullName>
    </recommendedName>
</protein>
<reference evidence="1" key="1">
    <citation type="submission" date="2020-05" db="EMBL/GenBank/DDBJ databases">
        <title>Phylogenomic resolution of chytrid fungi.</title>
        <authorList>
            <person name="Stajich J.E."/>
            <person name="Amses K."/>
            <person name="Simmons R."/>
            <person name="Seto K."/>
            <person name="Myers J."/>
            <person name="Bonds A."/>
            <person name="Quandt C.A."/>
            <person name="Barry K."/>
            <person name="Liu P."/>
            <person name="Grigoriev I."/>
            <person name="Longcore J.E."/>
            <person name="James T.Y."/>
        </authorList>
    </citation>
    <scope>NUCLEOTIDE SEQUENCE</scope>
    <source>
        <strain evidence="1">JEL0318</strain>
    </source>
</reference>
<proteinExistence type="predicted"/>
<evidence type="ECO:0008006" key="3">
    <source>
        <dbReference type="Google" id="ProtNLM"/>
    </source>
</evidence>
<organism evidence="1 2">
    <name type="scientific">Rhizophlyctis rosea</name>
    <dbReference type="NCBI Taxonomy" id="64517"/>
    <lineage>
        <taxon>Eukaryota</taxon>
        <taxon>Fungi</taxon>
        <taxon>Fungi incertae sedis</taxon>
        <taxon>Chytridiomycota</taxon>
        <taxon>Chytridiomycota incertae sedis</taxon>
        <taxon>Chytridiomycetes</taxon>
        <taxon>Rhizophlyctidales</taxon>
        <taxon>Rhizophlyctidaceae</taxon>
        <taxon>Rhizophlyctis</taxon>
    </lineage>
</organism>
<dbReference type="GO" id="GO:0051721">
    <property type="term" value="F:protein phosphatase 2A binding"/>
    <property type="evidence" value="ECO:0007669"/>
    <property type="project" value="TreeGrafter"/>
</dbReference>
<dbReference type="PANTHER" id="PTHR10933:SF9">
    <property type="entry name" value="IMMUNOGLOBULIN-BINDING PROTEIN 1"/>
    <property type="match status" value="1"/>
</dbReference>
<dbReference type="Proteomes" id="UP001212841">
    <property type="component" value="Unassembled WGS sequence"/>
</dbReference>
<dbReference type="GO" id="GO:0035303">
    <property type="term" value="P:regulation of dephosphorylation"/>
    <property type="evidence" value="ECO:0007669"/>
    <property type="project" value="TreeGrafter"/>
</dbReference>
<dbReference type="AlphaFoldDB" id="A0AAD5SAD1"/>
<dbReference type="InterPro" id="IPR007304">
    <property type="entry name" value="TAP46-like"/>
</dbReference>
<evidence type="ECO:0000313" key="1">
    <source>
        <dbReference type="EMBL" id="KAJ3048857.1"/>
    </source>
</evidence>
<accession>A0AAD5SAD1</accession>
<dbReference type="Gene3D" id="1.25.40.540">
    <property type="entry name" value="TAP42-like family"/>
    <property type="match status" value="1"/>
</dbReference>
<dbReference type="PANTHER" id="PTHR10933">
    <property type="entry name" value="IMMUNOGLOBULIN-BINDING PROTEIN 1"/>
    <property type="match status" value="1"/>
</dbReference>
<keyword evidence="2" id="KW-1185">Reference proteome</keyword>